<accession>A0AA40C9T4</accession>
<feature type="compositionally biased region" description="Gly residues" evidence="1">
    <location>
        <begin position="1"/>
        <end position="11"/>
    </location>
</feature>
<proteinExistence type="predicted"/>
<feature type="region of interest" description="Disordered" evidence="1">
    <location>
        <begin position="1"/>
        <end position="21"/>
    </location>
</feature>
<reference evidence="2" key="1">
    <citation type="submission" date="2023-06" db="EMBL/GenBank/DDBJ databases">
        <title>Genome-scale phylogeny and comparative genomics of the fungal order Sordariales.</title>
        <authorList>
            <consortium name="Lawrence Berkeley National Laboratory"/>
            <person name="Hensen N."/>
            <person name="Bonometti L."/>
            <person name="Westerberg I."/>
            <person name="Brannstrom I.O."/>
            <person name="Guillou S."/>
            <person name="Cros-Aarteil S."/>
            <person name="Calhoun S."/>
            <person name="Haridas S."/>
            <person name="Kuo A."/>
            <person name="Mondo S."/>
            <person name="Pangilinan J."/>
            <person name="Riley R."/>
            <person name="LaButti K."/>
            <person name="Andreopoulos B."/>
            <person name="Lipzen A."/>
            <person name="Chen C."/>
            <person name="Yanf M."/>
            <person name="Daum C."/>
            <person name="Ng V."/>
            <person name="Clum A."/>
            <person name="Steindorff A."/>
            <person name="Ohm R."/>
            <person name="Martin F."/>
            <person name="Silar P."/>
            <person name="Natvig D."/>
            <person name="Lalanne C."/>
            <person name="Gautier V."/>
            <person name="Ament-velasquez S.L."/>
            <person name="Kruys A."/>
            <person name="Hutchinson M.I."/>
            <person name="Powell A.J."/>
            <person name="Barry K."/>
            <person name="Miller A.N."/>
            <person name="Grigoriev I.V."/>
            <person name="Debuchy R."/>
            <person name="Gladieux P."/>
            <person name="Thoren M.H."/>
            <person name="Johannesson H."/>
        </authorList>
    </citation>
    <scope>NUCLEOTIDE SEQUENCE</scope>
    <source>
        <strain evidence="2">SMH3391-2</strain>
    </source>
</reference>
<evidence type="ECO:0000313" key="2">
    <source>
        <dbReference type="EMBL" id="KAK0629824.1"/>
    </source>
</evidence>
<sequence length="68" mass="7681">MIGENGLGQTGKLGARRRQMEAPEKKVYLDARTGERRWANDGRTWSYTDCCTVRLFNSKLVAAFSPSQ</sequence>
<keyword evidence="3" id="KW-1185">Reference proteome</keyword>
<organism evidence="2 3">
    <name type="scientific">Bombardia bombarda</name>
    <dbReference type="NCBI Taxonomy" id="252184"/>
    <lineage>
        <taxon>Eukaryota</taxon>
        <taxon>Fungi</taxon>
        <taxon>Dikarya</taxon>
        <taxon>Ascomycota</taxon>
        <taxon>Pezizomycotina</taxon>
        <taxon>Sordariomycetes</taxon>
        <taxon>Sordariomycetidae</taxon>
        <taxon>Sordariales</taxon>
        <taxon>Lasiosphaeriaceae</taxon>
        <taxon>Bombardia</taxon>
    </lineage>
</organism>
<dbReference type="Proteomes" id="UP001174934">
    <property type="component" value="Unassembled WGS sequence"/>
</dbReference>
<gene>
    <name evidence="2" type="ORF">B0T17DRAFT_526657</name>
</gene>
<name>A0AA40C9T4_9PEZI</name>
<dbReference type="EMBL" id="JAULSR010000002">
    <property type="protein sequence ID" value="KAK0629824.1"/>
    <property type="molecule type" value="Genomic_DNA"/>
</dbReference>
<protein>
    <submittedName>
        <fullName evidence="2">Uncharacterized protein</fullName>
    </submittedName>
</protein>
<comment type="caution">
    <text evidence="2">The sequence shown here is derived from an EMBL/GenBank/DDBJ whole genome shotgun (WGS) entry which is preliminary data.</text>
</comment>
<dbReference type="AlphaFoldDB" id="A0AA40C9T4"/>
<evidence type="ECO:0000313" key="3">
    <source>
        <dbReference type="Proteomes" id="UP001174934"/>
    </source>
</evidence>
<evidence type="ECO:0000256" key="1">
    <source>
        <dbReference type="SAM" id="MobiDB-lite"/>
    </source>
</evidence>